<comment type="subcellular location">
    <subcellularLocation>
        <location evidence="1">Membrane</location>
        <topology evidence="1">Multi-pass membrane protein</topology>
    </subcellularLocation>
</comment>
<keyword evidence="3 6" id="KW-0812">Transmembrane</keyword>
<comment type="similarity">
    <text evidence="2">Belongs to the acetate uptake transporter (AceTr) (TC 2.A.96) family.</text>
</comment>
<proteinExistence type="inferred from homology"/>
<accession>A0ABR3BEG1</accession>
<evidence type="ECO:0000313" key="8">
    <source>
        <dbReference type="Proteomes" id="UP001448207"/>
    </source>
</evidence>
<dbReference type="PANTHER" id="PTHR31123">
    <property type="entry name" value="ACCUMULATION OF DYADS PROTEIN 2-RELATED"/>
    <property type="match status" value="1"/>
</dbReference>
<evidence type="ECO:0000256" key="4">
    <source>
        <dbReference type="ARBA" id="ARBA00022989"/>
    </source>
</evidence>
<feature type="transmembrane region" description="Helical" evidence="6">
    <location>
        <begin position="43"/>
        <end position="60"/>
    </location>
</feature>
<feature type="transmembrane region" description="Helical" evidence="6">
    <location>
        <begin position="111"/>
        <end position="130"/>
    </location>
</feature>
<dbReference type="NCBIfam" id="NF038013">
    <property type="entry name" value="AceTr_1"/>
    <property type="match status" value="1"/>
</dbReference>
<keyword evidence="8" id="KW-1185">Reference proteome</keyword>
<feature type="transmembrane region" description="Helical" evidence="6">
    <location>
        <begin position="72"/>
        <end position="91"/>
    </location>
</feature>
<dbReference type="PANTHER" id="PTHR31123:SF1">
    <property type="entry name" value="ACCUMULATION OF DYADS PROTEIN 2-RELATED"/>
    <property type="match status" value="1"/>
</dbReference>
<keyword evidence="4 6" id="KW-1133">Transmembrane helix</keyword>
<evidence type="ECO:0000256" key="6">
    <source>
        <dbReference type="SAM" id="Phobius"/>
    </source>
</evidence>
<feature type="transmembrane region" description="Helical" evidence="6">
    <location>
        <begin position="195"/>
        <end position="216"/>
    </location>
</feature>
<feature type="transmembrane region" description="Helical" evidence="6">
    <location>
        <begin position="142"/>
        <end position="159"/>
    </location>
</feature>
<feature type="transmembrane region" description="Helical" evidence="6">
    <location>
        <begin position="165"/>
        <end position="183"/>
    </location>
</feature>
<keyword evidence="5 6" id="KW-0472">Membrane</keyword>
<dbReference type="InterPro" id="IPR000791">
    <property type="entry name" value="Gpr1/Fun34/SatP-like"/>
</dbReference>
<reference evidence="7 8" key="1">
    <citation type="submission" date="2024-04" db="EMBL/GenBank/DDBJ databases">
        <title>Symmetric and asymmetric DNA N6-adenine methylation regulates different biological responses in Mucorales.</title>
        <authorList>
            <consortium name="Lawrence Berkeley National Laboratory"/>
            <person name="Lax C."/>
            <person name="Mondo S.J."/>
            <person name="Osorio-Concepcion M."/>
            <person name="Muszewska A."/>
            <person name="Corrochano-Luque M."/>
            <person name="Gutierrez G."/>
            <person name="Riley R."/>
            <person name="Lipzen A."/>
            <person name="Guo J."/>
            <person name="Hundley H."/>
            <person name="Amirebrahimi M."/>
            <person name="Ng V."/>
            <person name="Lorenzo-Gutierrez D."/>
            <person name="Binder U."/>
            <person name="Yang J."/>
            <person name="Song Y."/>
            <person name="Canovas D."/>
            <person name="Navarro E."/>
            <person name="Freitag M."/>
            <person name="Gabaldon T."/>
            <person name="Grigoriev I.V."/>
            <person name="Corrochano L.M."/>
            <person name="Nicolas F.E."/>
            <person name="Garre V."/>
        </authorList>
    </citation>
    <scope>NUCLEOTIDE SEQUENCE [LARGE SCALE GENOMIC DNA]</scope>
    <source>
        <strain evidence="7 8">L51</strain>
    </source>
</reference>
<gene>
    <name evidence="7" type="ORF">J3Q64DRAFT_1014060</name>
</gene>
<evidence type="ECO:0000256" key="5">
    <source>
        <dbReference type="ARBA" id="ARBA00023136"/>
    </source>
</evidence>
<name>A0ABR3BEG1_PHYBL</name>
<organism evidence="7 8">
    <name type="scientific">Phycomyces blakesleeanus</name>
    <dbReference type="NCBI Taxonomy" id="4837"/>
    <lineage>
        <taxon>Eukaryota</taxon>
        <taxon>Fungi</taxon>
        <taxon>Fungi incertae sedis</taxon>
        <taxon>Mucoromycota</taxon>
        <taxon>Mucoromycotina</taxon>
        <taxon>Mucoromycetes</taxon>
        <taxon>Mucorales</taxon>
        <taxon>Phycomycetaceae</taxon>
        <taxon>Phycomyces</taxon>
    </lineage>
</organism>
<evidence type="ECO:0000313" key="7">
    <source>
        <dbReference type="EMBL" id="KAL0096277.1"/>
    </source>
</evidence>
<dbReference type="InterPro" id="IPR051633">
    <property type="entry name" value="AceTr"/>
</dbReference>
<evidence type="ECO:0000256" key="1">
    <source>
        <dbReference type="ARBA" id="ARBA00004141"/>
    </source>
</evidence>
<dbReference type="Pfam" id="PF01184">
    <property type="entry name" value="Gpr1_Fun34_YaaH"/>
    <property type="match status" value="1"/>
</dbReference>
<dbReference type="Proteomes" id="UP001448207">
    <property type="component" value="Unassembled WGS sequence"/>
</dbReference>
<evidence type="ECO:0000256" key="3">
    <source>
        <dbReference type="ARBA" id="ARBA00022692"/>
    </source>
</evidence>
<protein>
    <submittedName>
        <fullName evidence="7">GPR1/FUN34/yaaH family-domain-containing protein</fullName>
    </submittedName>
</protein>
<dbReference type="EMBL" id="JBCLYO010000001">
    <property type="protein sequence ID" value="KAL0096277.1"/>
    <property type="molecule type" value="Genomic_DNA"/>
</dbReference>
<evidence type="ECO:0000256" key="2">
    <source>
        <dbReference type="ARBA" id="ARBA00005587"/>
    </source>
</evidence>
<sequence length="231" mass="24240">MASPDQTNQRDSLNDVESKYPVSHSQLPQAIFAAPTIANPGPLGLSAFALTTLVLSLHNAGAGMPASSPSNVVVGLAAFYGGVVQLLAGMWEFRTGNTFGATAFSSYGGFWLSYAAIFIPSFNILGAYSAEGVAATALSHSLGIYLMAWALFTALMLIASHRSSVGLMALFFFLTITFILLSASEFNASEHTKIAGGAFGVITAFVAWYNALSGLLTQDSSYFLLPTGRLA</sequence>
<comment type="caution">
    <text evidence="7">The sequence shown here is derived from an EMBL/GenBank/DDBJ whole genome shotgun (WGS) entry which is preliminary data.</text>
</comment>